<dbReference type="InterPro" id="IPR004087">
    <property type="entry name" value="KH_dom"/>
</dbReference>
<evidence type="ECO:0000313" key="4">
    <source>
        <dbReference type="EMBL" id="KHJ99503.1"/>
    </source>
</evidence>
<evidence type="ECO:0000313" key="5">
    <source>
        <dbReference type="Proteomes" id="UP000053660"/>
    </source>
</evidence>
<evidence type="ECO:0000259" key="3">
    <source>
        <dbReference type="SMART" id="SM00322"/>
    </source>
</evidence>
<keyword evidence="5" id="KW-1185">Reference proteome</keyword>
<name>A0A0B1TPM9_OESDE</name>
<feature type="domain" description="K Homology" evidence="3">
    <location>
        <begin position="253"/>
        <end position="317"/>
    </location>
</feature>
<dbReference type="Pfam" id="PF00013">
    <property type="entry name" value="KH_1"/>
    <property type="match status" value="2"/>
</dbReference>
<reference evidence="4 5" key="1">
    <citation type="submission" date="2014-03" db="EMBL/GenBank/DDBJ databases">
        <title>Draft genome of the hookworm Oesophagostomum dentatum.</title>
        <authorList>
            <person name="Mitreva M."/>
        </authorList>
    </citation>
    <scope>NUCLEOTIDE SEQUENCE [LARGE SCALE GENOMIC DNA]</scope>
    <source>
        <strain evidence="4 5">OD-Hann</strain>
    </source>
</reference>
<organism evidence="4 5">
    <name type="scientific">Oesophagostomum dentatum</name>
    <name type="common">Nodular worm</name>
    <dbReference type="NCBI Taxonomy" id="61180"/>
    <lineage>
        <taxon>Eukaryota</taxon>
        <taxon>Metazoa</taxon>
        <taxon>Ecdysozoa</taxon>
        <taxon>Nematoda</taxon>
        <taxon>Chromadorea</taxon>
        <taxon>Rhabditida</taxon>
        <taxon>Rhabditina</taxon>
        <taxon>Rhabditomorpha</taxon>
        <taxon>Strongyloidea</taxon>
        <taxon>Strongylidae</taxon>
        <taxon>Oesophagostomum</taxon>
    </lineage>
</organism>
<dbReference type="OrthoDB" id="10027144at2759"/>
<dbReference type="SUPFAM" id="SSF54791">
    <property type="entry name" value="Eukaryotic type KH-domain (KH-domain type I)"/>
    <property type="match status" value="3"/>
</dbReference>
<dbReference type="Proteomes" id="UP000053660">
    <property type="component" value="Unassembled WGS sequence"/>
</dbReference>
<feature type="domain" description="K Homology" evidence="3">
    <location>
        <begin position="108"/>
        <end position="176"/>
    </location>
</feature>
<keyword evidence="2" id="KW-0694">RNA-binding</keyword>
<dbReference type="InterPro" id="IPR036612">
    <property type="entry name" value="KH_dom_type_1_sf"/>
</dbReference>
<dbReference type="AlphaFoldDB" id="A0A0B1TPM9"/>
<evidence type="ECO:0000256" key="2">
    <source>
        <dbReference type="PROSITE-ProRule" id="PRU00117"/>
    </source>
</evidence>
<dbReference type="GO" id="GO:0003729">
    <property type="term" value="F:mRNA binding"/>
    <property type="evidence" value="ECO:0007669"/>
    <property type="project" value="TreeGrafter"/>
</dbReference>
<proteinExistence type="predicted"/>
<dbReference type="CDD" id="cd02394">
    <property type="entry name" value="KH-I_Vigilin_rpt6"/>
    <property type="match status" value="1"/>
</dbReference>
<dbReference type="Gene3D" id="3.30.1370.10">
    <property type="entry name" value="K Homology domain, type 1"/>
    <property type="match status" value="4"/>
</dbReference>
<dbReference type="PANTHER" id="PTHR10627:SF31">
    <property type="entry name" value="DODECA-SATELLITE-BINDING PROTEIN 1, ISOFORM A"/>
    <property type="match status" value="1"/>
</dbReference>
<dbReference type="PANTHER" id="PTHR10627">
    <property type="entry name" value="SCP160"/>
    <property type="match status" value="1"/>
</dbReference>
<feature type="domain" description="K Homology" evidence="3">
    <location>
        <begin position="179"/>
        <end position="248"/>
    </location>
</feature>
<keyword evidence="1" id="KW-0677">Repeat</keyword>
<accession>A0A0B1TPM9</accession>
<dbReference type="PROSITE" id="PS50084">
    <property type="entry name" value="KH_TYPE_1"/>
    <property type="match status" value="3"/>
</dbReference>
<protein>
    <submittedName>
        <fullName evidence="4">KH domain protein</fullName>
    </submittedName>
</protein>
<feature type="domain" description="K Homology" evidence="3">
    <location>
        <begin position="40"/>
        <end position="106"/>
    </location>
</feature>
<dbReference type="InterPro" id="IPR004088">
    <property type="entry name" value="KH_dom_type_1"/>
</dbReference>
<dbReference type="SMART" id="SM00322">
    <property type="entry name" value="KH"/>
    <property type="match status" value="4"/>
</dbReference>
<evidence type="ECO:0000256" key="1">
    <source>
        <dbReference type="ARBA" id="ARBA00022737"/>
    </source>
</evidence>
<gene>
    <name evidence="4" type="ORF">OESDEN_00484</name>
</gene>
<sequence>MIYTLFQVPNEGKNSDTITPRGDPSKLGEALALVHQRASSVITQQIVAPTWLHKHIIGPKGSSLQNLIPNREKVQIDFEDTGNILLEGAPEETAHAILSAEVARLQKEMSIEKVELHPTLRTHIISRGGALILKIKDETGVQISVPSEQTNSDEITVEGKKEGVKKAVEEIQAISKIEREKSRDIIIELGLHELVTGTKGENIGKIRDAHPKLVLSFPDVNKKSDIINIHGDKIEVDKVYKQLQSMAKELTESNYQETIPIYKEFHKHIIGQGGANIKKIREETQTRIDLPEVSTSWLGYYPTICNRTSKSLSGCPSFSLCEAA</sequence>
<dbReference type="EMBL" id="KN549217">
    <property type="protein sequence ID" value="KHJ99503.1"/>
    <property type="molecule type" value="Genomic_DNA"/>
</dbReference>